<dbReference type="Pfam" id="PF01364">
    <property type="entry name" value="Peptidase_C25"/>
    <property type="match status" value="1"/>
</dbReference>
<accession>A0AAP2G3F7</accession>
<evidence type="ECO:0000259" key="2">
    <source>
        <dbReference type="Pfam" id="PF01364"/>
    </source>
</evidence>
<feature type="domain" description="Gingipain" evidence="2">
    <location>
        <begin position="353"/>
        <end position="706"/>
    </location>
</feature>
<evidence type="ECO:0000256" key="1">
    <source>
        <dbReference type="ARBA" id="ARBA00022729"/>
    </source>
</evidence>
<dbReference type="AlphaFoldDB" id="A0AAP2G3F7"/>
<keyword evidence="1" id="KW-0732">Signal</keyword>
<dbReference type="InterPro" id="IPR001769">
    <property type="entry name" value="Gingipain"/>
</dbReference>
<dbReference type="Gene3D" id="3.40.50.10390">
    <property type="entry name" value="Gingipain r, domain 1"/>
    <property type="match status" value="1"/>
</dbReference>
<dbReference type="RefSeq" id="WP_213943822.1">
    <property type="nucleotide sequence ID" value="NZ_JAHCMY010000001.1"/>
</dbReference>
<comment type="caution">
    <text evidence="3">The sequence shown here is derived from an EMBL/GenBank/DDBJ whole genome shotgun (WGS) entry which is preliminary data.</text>
</comment>
<dbReference type="CDD" id="cd02258">
    <property type="entry name" value="Peptidase_C25_N"/>
    <property type="match status" value="1"/>
</dbReference>
<dbReference type="Proteomes" id="UP001319104">
    <property type="component" value="Unassembled WGS sequence"/>
</dbReference>
<evidence type="ECO:0000313" key="4">
    <source>
        <dbReference type="Proteomes" id="UP001319104"/>
    </source>
</evidence>
<dbReference type="InterPro" id="IPR029031">
    <property type="entry name" value="Gingipain_N_sf"/>
</dbReference>
<dbReference type="InterPro" id="IPR029030">
    <property type="entry name" value="Caspase-like_dom_sf"/>
</dbReference>
<name>A0AAP2G3F7_9BACT</name>
<reference evidence="3 4" key="1">
    <citation type="submission" date="2021-05" db="EMBL/GenBank/DDBJ databases">
        <authorList>
            <person name="Zhang Z.D."/>
            <person name="Osman G."/>
        </authorList>
    </citation>
    <scope>NUCLEOTIDE SEQUENCE [LARGE SCALE GENOMIC DNA]</scope>
    <source>
        <strain evidence="3 4">KCTC 32217</strain>
    </source>
</reference>
<keyword evidence="4" id="KW-1185">Reference proteome</keyword>
<protein>
    <submittedName>
        <fullName evidence="3">Type IX secretion system sortase PorU</fullName>
    </submittedName>
</protein>
<dbReference type="GO" id="GO:0006508">
    <property type="term" value="P:proteolysis"/>
    <property type="evidence" value="ECO:0007669"/>
    <property type="project" value="InterPro"/>
</dbReference>
<dbReference type="GO" id="GO:0008234">
    <property type="term" value="F:cysteine-type peptidase activity"/>
    <property type="evidence" value="ECO:0007669"/>
    <property type="project" value="InterPro"/>
</dbReference>
<dbReference type="Gene3D" id="3.40.50.1460">
    <property type="match status" value="1"/>
</dbReference>
<proteinExistence type="predicted"/>
<dbReference type="EMBL" id="JAHCMY010000001">
    <property type="protein sequence ID" value="MBS9522951.1"/>
    <property type="molecule type" value="Genomic_DNA"/>
</dbReference>
<sequence>MGKFRPYHFLFLLITCLAGPFSLMAQSSYFKFPITEEGIYKITSQQASQLGGDISQLRILGYQGSLPSELDSSFATLNEIPAMEINGELYFYASGPHFTQPDLEYHHHPYSDTLYYLIQTGLPPERQIETVGSNHQGEVNTLAYKLFTKKEETHNLLNSGRQWWGNRSLNGQLQNLFFNASTASHPIYYDFNLLGQSVGSSSYTFRLNDEEVEQLTFEAIPNSTYGIKGRTARSSGFHSINASTGVKASFLYQSSNPNGMGYIDYVTIGLPEVLSNQSTGIYHLLNSKQISAPAGKYTWSIEADGNIQNLESGLHPLISPKIALFDQNSVKAISSVQAADMQLNNEALDANLLIITVPLLQNQARRLAEHRSRQGIKANVVVLPAIYDAYGYGNRDIAAIRNFIAREYHQNGQLQHVLLMGKGTFDYKGVVGGRPNLIPTFTSKESLNPLATYSTDDYFAQLDFSSQNLQIGVGRLPAINVQEAVNMVDKLIAYDNVEKNSGEWQRKVLLFADDGDNHLHLNDSERHAAFLHENHPELVLDKLYLDNFEKDQKNNRYPAAAKNLIEKVREGVLLINFVGHGNEEVLTAEQVFHVSQLDNWPTQANLPILVTATCEFGRQDSPFLRSGAEQMLTRPGKGAIALLTTGRPVFSSSNYAINRAFLEAAFLKPYGENLTLGEIYKETKNTASTNQNNQSFSLIGDPSMRIALPELTASKPDLSIAERKVDTLSTFENTAIEALITDPLTGSHLTNFNGSFILSIYGQPESKETLGNIETATTYLDENQTLFRGVGKIENGVMKTEIMLPEVGEAGDILLKIFAHDETGESAFSADKLLIQNQGPPSTDSDGPKIRFSLFDSETHRSIIPSTQSPLFIYLEDESGIFISEKNPAWQPRLTLNRGSETVLAQQYRAKNNSYKTGVIATVLDNLIEGVNTLEFSAYDNHGNISTATLEFVVEGSRNLQILSQMIYPNPASSSTQFRLQHNRPGQDLSVEVKVYNLWGGEIFTYSKRYPHANAELDDLEWIFLHTKTKYPAKGTYIYKLELRSEADGTSDSKSGKLIIQ</sequence>
<dbReference type="SUPFAM" id="SSF52129">
    <property type="entry name" value="Caspase-like"/>
    <property type="match status" value="1"/>
</dbReference>
<gene>
    <name evidence="3" type="primary">porU</name>
    <name evidence="3" type="ORF">KI659_02875</name>
</gene>
<evidence type="ECO:0000313" key="3">
    <source>
        <dbReference type="EMBL" id="MBS9522951.1"/>
    </source>
</evidence>
<organism evidence="3 4">
    <name type="scientific">Litoribacter ruber</name>
    <dbReference type="NCBI Taxonomy" id="702568"/>
    <lineage>
        <taxon>Bacteria</taxon>
        <taxon>Pseudomonadati</taxon>
        <taxon>Bacteroidota</taxon>
        <taxon>Cytophagia</taxon>
        <taxon>Cytophagales</taxon>
        <taxon>Cyclobacteriaceae</taxon>
        <taxon>Litoribacter</taxon>
    </lineage>
</organism>
<dbReference type="NCBIfam" id="NF033707">
    <property type="entry name" value="T9SS_sortase"/>
    <property type="match status" value="1"/>
</dbReference>